<accession>A0A420VB64</accession>
<keyword evidence="1" id="KW-0732">Signal</keyword>
<keyword evidence="3" id="KW-1185">Reference proteome</keyword>
<dbReference type="RefSeq" id="WP_120670752.1">
    <property type="nucleotide sequence ID" value="NZ_AZRV01000049.1"/>
</dbReference>
<reference evidence="2 3" key="1">
    <citation type="submission" date="2013-12" db="EMBL/GenBank/DDBJ databases">
        <title>Genome and proteome characterization of Caldibacillus debilis GB1 derived from a cellulolytic aero-tolerant co-culture.</title>
        <authorList>
            <person name="Wushke S.T."/>
            <person name="Zhang X."/>
            <person name="Fristensky B."/>
            <person name="Wilkins J.A."/>
            <person name="Levin D.B."/>
            <person name="Sparling R."/>
        </authorList>
    </citation>
    <scope>NUCLEOTIDE SEQUENCE [LARGE SCALE GENOMIC DNA]</scope>
    <source>
        <strain evidence="2 3">GB1</strain>
    </source>
</reference>
<dbReference type="Proteomes" id="UP000286235">
    <property type="component" value="Unassembled WGS sequence"/>
</dbReference>
<evidence type="ECO:0000313" key="3">
    <source>
        <dbReference type="Proteomes" id="UP000286235"/>
    </source>
</evidence>
<protein>
    <recommendedName>
        <fullName evidence="4">DUF4252 domain-containing protein</fullName>
    </recommendedName>
</protein>
<proteinExistence type="predicted"/>
<evidence type="ECO:0008006" key="4">
    <source>
        <dbReference type="Google" id="ProtNLM"/>
    </source>
</evidence>
<gene>
    <name evidence="2" type="ORF">Cdeb_02200</name>
</gene>
<sequence precursor="true">MPRRKLMTGLVLLCLLLLLPACSTSLRKEKEAAAEGVEEAFRQEAKEANQKTEDISFYLPAGMIVKSEDKYNHLIQKGSKMFILFINPNEDSKSKVLYQTAKEGSKDYLLDKTFRADGRFGYLLIQKLKDDLYEVVVGIGGIKMTTETELSGLSKDAKSMMEIVRSIKMEKE</sequence>
<dbReference type="EMBL" id="AZRV01000049">
    <property type="protein sequence ID" value="RKO60810.1"/>
    <property type="molecule type" value="Genomic_DNA"/>
</dbReference>
<feature type="chain" id="PRO_5039430447" description="DUF4252 domain-containing protein" evidence="1">
    <location>
        <begin position="24"/>
        <end position="172"/>
    </location>
</feature>
<evidence type="ECO:0000256" key="1">
    <source>
        <dbReference type="SAM" id="SignalP"/>
    </source>
</evidence>
<feature type="signal peptide" evidence="1">
    <location>
        <begin position="1"/>
        <end position="23"/>
    </location>
</feature>
<organism evidence="2 3">
    <name type="scientific">Caldibacillus debilis GB1</name>
    <dbReference type="NCBI Taxonomy" id="1339248"/>
    <lineage>
        <taxon>Bacteria</taxon>
        <taxon>Bacillati</taxon>
        <taxon>Bacillota</taxon>
        <taxon>Bacilli</taxon>
        <taxon>Bacillales</taxon>
        <taxon>Bacillaceae</taxon>
        <taxon>Caldibacillus</taxon>
    </lineage>
</organism>
<dbReference type="AlphaFoldDB" id="A0A420VB64"/>
<evidence type="ECO:0000313" key="2">
    <source>
        <dbReference type="EMBL" id="RKO60810.1"/>
    </source>
</evidence>
<comment type="caution">
    <text evidence="2">The sequence shown here is derived from an EMBL/GenBank/DDBJ whole genome shotgun (WGS) entry which is preliminary data.</text>
</comment>
<name>A0A420VB64_9BACI</name>